<gene>
    <name evidence="1" type="ORF">SNAT2548_LOCUS20580</name>
</gene>
<name>A0A812QDR9_9DINO</name>
<proteinExistence type="predicted"/>
<dbReference type="EMBL" id="CAJNDS010002214">
    <property type="protein sequence ID" value="CAE7376777.1"/>
    <property type="molecule type" value="Genomic_DNA"/>
</dbReference>
<keyword evidence="2" id="KW-1185">Reference proteome</keyword>
<protein>
    <submittedName>
        <fullName evidence="1">Uncharacterized protein</fullName>
    </submittedName>
</protein>
<sequence length="302" mass="33780">MVKARVSSIWEGHSATKRDIREAGPSKKTGRRYVSFLLSYPSDCMAACFHTSTAYPQHGVLDNHKNIGLCCCNSSLFRANQSVSKETCTAQGLPPYRLYVGDEPAGKAMGMGWKCRANEFCLVHCAKILLEMLLRPSHVLHLVVLRKLGRLQRSDSMPALAAGHPAPWILGLIIRLVTRLPTRLCRSSGATTRTSPSLQLLEIYRTRLIRVKEVEGLSVHNFLSISSWMTACRISLSTAKRRRDDARQGSALLPNFNTGHVKRLDPESWLTFLNSWSRRRHLRTLLCPTAPASYDGLPMLAK</sequence>
<accession>A0A812QDR9</accession>
<organism evidence="1 2">
    <name type="scientific">Symbiodinium natans</name>
    <dbReference type="NCBI Taxonomy" id="878477"/>
    <lineage>
        <taxon>Eukaryota</taxon>
        <taxon>Sar</taxon>
        <taxon>Alveolata</taxon>
        <taxon>Dinophyceae</taxon>
        <taxon>Suessiales</taxon>
        <taxon>Symbiodiniaceae</taxon>
        <taxon>Symbiodinium</taxon>
    </lineage>
</organism>
<evidence type="ECO:0000313" key="1">
    <source>
        <dbReference type="EMBL" id="CAE7376777.1"/>
    </source>
</evidence>
<reference evidence="1" key="1">
    <citation type="submission" date="2021-02" db="EMBL/GenBank/DDBJ databases">
        <authorList>
            <person name="Dougan E. K."/>
            <person name="Rhodes N."/>
            <person name="Thang M."/>
            <person name="Chan C."/>
        </authorList>
    </citation>
    <scope>NUCLEOTIDE SEQUENCE</scope>
</reference>
<dbReference type="AlphaFoldDB" id="A0A812QDR9"/>
<evidence type="ECO:0000313" key="2">
    <source>
        <dbReference type="Proteomes" id="UP000604046"/>
    </source>
</evidence>
<dbReference type="Proteomes" id="UP000604046">
    <property type="component" value="Unassembled WGS sequence"/>
</dbReference>
<comment type="caution">
    <text evidence="1">The sequence shown here is derived from an EMBL/GenBank/DDBJ whole genome shotgun (WGS) entry which is preliminary data.</text>
</comment>